<organism evidence="1 2">
    <name type="scientific">Diplogelasinospora grovesii</name>
    <dbReference type="NCBI Taxonomy" id="303347"/>
    <lineage>
        <taxon>Eukaryota</taxon>
        <taxon>Fungi</taxon>
        <taxon>Dikarya</taxon>
        <taxon>Ascomycota</taxon>
        <taxon>Pezizomycotina</taxon>
        <taxon>Sordariomycetes</taxon>
        <taxon>Sordariomycetidae</taxon>
        <taxon>Sordariales</taxon>
        <taxon>Diplogelasinosporaceae</taxon>
        <taxon>Diplogelasinospora</taxon>
    </lineage>
</organism>
<evidence type="ECO:0000313" key="1">
    <source>
        <dbReference type="EMBL" id="KAK3933948.1"/>
    </source>
</evidence>
<keyword evidence="2" id="KW-1185">Reference proteome</keyword>
<proteinExistence type="predicted"/>
<evidence type="ECO:0000313" key="2">
    <source>
        <dbReference type="Proteomes" id="UP001303473"/>
    </source>
</evidence>
<reference evidence="2" key="1">
    <citation type="journal article" date="2023" name="Mol. Phylogenet. Evol.">
        <title>Genome-scale phylogeny and comparative genomics of the fungal order Sordariales.</title>
        <authorList>
            <person name="Hensen N."/>
            <person name="Bonometti L."/>
            <person name="Westerberg I."/>
            <person name="Brannstrom I.O."/>
            <person name="Guillou S."/>
            <person name="Cros-Aarteil S."/>
            <person name="Calhoun S."/>
            <person name="Haridas S."/>
            <person name="Kuo A."/>
            <person name="Mondo S."/>
            <person name="Pangilinan J."/>
            <person name="Riley R."/>
            <person name="LaButti K."/>
            <person name="Andreopoulos B."/>
            <person name="Lipzen A."/>
            <person name="Chen C."/>
            <person name="Yan M."/>
            <person name="Daum C."/>
            <person name="Ng V."/>
            <person name="Clum A."/>
            <person name="Steindorff A."/>
            <person name="Ohm R.A."/>
            <person name="Martin F."/>
            <person name="Silar P."/>
            <person name="Natvig D.O."/>
            <person name="Lalanne C."/>
            <person name="Gautier V."/>
            <person name="Ament-Velasquez S.L."/>
            <person name="Kruys A."/>
            <person name="Hutchinson M.I."/>
            <person name="Powell A.J."/>
            <person name="Barry K."/>
            <person name="Miller A.N."/>
            <person name="Grigoriev I.V."/>
            <person name="Debuchy R."/>
            <person name="Gladieux P."/>
            <person name="Hiltunen Thoren M."/>
            <person name="Johannesson H."/>
        </authorList>
    </citation>
    <scope>NUCLEOTIDE SEQUENCE [LARGE SCALE GENOMIC DNA]</scope>
    <source>
        <strain evidence="2">CBS 340.73</strain>
    </source>
</reference>
<name>A0AAN6RYY0_9PEZI</name>
<protein>
    <submittedName>
        <fullName evidence="1">Uncharacterized protein</fullName>
    </submittedName>
</protein>
<gene>
    <name evidence="1" type="ORF">QBC46DRAFT_92585</name>
</gene>
<dbReference type="EMBL" id="MU854045">
    <property type="protein sequence ID" value="KAK3933948.1"/>
    <property type="molecule type" value="Genomic_DNA"/>
</dbReference>
<dbReference type="AlphaFoldDB" id="A0AAN6RYY0"/>
<accession>A0AAN6RYY0</accession>
<sequence>MAATVQDLLSQHSTNHVKTTGYKTGTDKTWTRQYPPIERVAMRSRAVPEDCSSIIADFESPLLPDYDDDPVRWAQPAFPPNKRSWRLETEEDCSDWFKAEVSNVVLAAWTDYPAILQASHAKAFSDTSSSETVDVSYTFTHLNRKVPVIIGEWKRNLIRPQEWMESRLSNAQQKLAKELRGYADKYQCPQIFCFDGEWLLMLQFRAKSPEKIKDANCKIDCWLIPRVNGDNGVTLRYALYRFLAQGFRRCQGYYWRTAIPTRVGGLLPEPNREFFSGMPIWKVDGVSSGQHPGGFQRAINTDYGAFYWTHTDQSLLPVGEVLWDTQAFWYSGQDVAAGAAGAGQGCEDLGG</sequence>
<comment type="caution">
    <text evidence="1">The sequence shown here is derived from an EMBL/GenBank/DDBJ whole genome shotgun (WGS) entry which is preliminary data.</text>
</comment>
<dbReference type="Proteomes" id="UP001303473">
    <property type="component" value="Unassembled WGS sequence"/>
</dbReference>